<dbReference type="InterPro" id="IPR002999">
    <property type="entry name" value="Tudor"/>
</dbReference>
<dbReference type="CDD" id="cd20390">
    <property type="entry name" value="Tudor_ARID4_rpt2"/>
    <property type="match status" value="1"/>
</dbReference>
<comment type="caution">
    <text evidence="7">The sequence shown here is derived from an EMBL/GenBank/DDBJ whole genome shotgun (WGS) entry which is preliminary data.</text>
</comment>
<feature type="domain" description="Tudor" evidence="6">
    <location>
        <begin position="157"/>
        <end position="214"/>
    </location>
</feature>
<dbReference type="Proteomes" id="UP000719412">
    <property type="component" value="Unassembled WGS sequence"/>
</dbReference>
<feature type="compositionally biased region" description="Basic and acidic residues" evidence="4">
    <location>
        <begin position="1512"/>
        <end position="1524"/>
    </location>
</feature>
<dbReference type="SUPFAM" id="SSF63748">
    <property type="entry name" value="Tudor/PWWP/MBT"/>
    <property type="match status" value="1"/>
</dbReference>
<evidence type="ECO:0000256" key="1">
    <source>
        <dbReference type="ARBA" id="ARBA00022853"/>
    </source>
</evidence>
<feature type="compositionally biased region" description="Acidic residues" evidence="4">
    <location>
        <begin position="378"/>
        <end position="394"/>
    </location>
</feature>
<feature type="compositionally biased region" description="Basic and acidic residues" evidence="4">
    <location>
        <begin position="913"/>
        <end position="935"/>
    </location>
</feature>
<feature type="compositionally biased region" description="Basic and acidic residues" evidence="4">
    <location>
        <begin position="764"/>
        <end position="781"/>
    </location>
</feature>
<feature type="region of interest" description="Disordered" evidence="4">
    <location>
        <begin position="219"/>
        <end position="269"/>
    </location>
</feature>
<feature type="compositionally biased region" description="Basic and acidic residues" evidence="4">
    <location>
        <begin position="1232"/>
        <end position="1253"/>
    </location>
</feature>
<feature type="compositionally biased region" description="Basic and acidic residues" evidence="4">
    <location>
        <begin position="395"/>
        <end position="407"/>
    </location>
</feature>
<feature type="compositionally biased region" description="Basic and acidic residues" evidence="4">
    <location>
        <begin position="557"/>
        <end position="577"/>
    </location>
</feature>
<feature type="compositionally biased region" description="Low complexity" evidence="4">
    <location>
        <begin position="669"/>
        <end position="681"/>
    </location>
</feature>
<dbReference type="GO" id="GO:0006357">
    <property type="term" value="P:regulation of transcription by RNA polymerase II"/>
    <property type="evidence" value="ECO:0007669"/>
    <property type="project" value="TreeGrafter"/>
</dbReference>
<dbReference type="InterPro" id="IPR000953">
    <property type="entry name" value="Chromo/chromo_shadow_dom"/>
</dbReference>
<dbReference type="SMART" id="SM00333">
    <property type="entry name" value="TUDOR"/>
    <property type="match status" value="1"/>
</dbReference>
<evidence type="ECO:0000259" key="5">
    <source>
        <dbReference type="SMART" id="SM00298"/>
    </source>
</evidence>
<dbReference type="GO" id="GO:0005694">
    <property type="term" value="C:chromosome"/>
    <property type="evidence" value="ECO:0007669"/>
    <property type="project" value="UniProtKB-ARBA"/>
</dbReference>
<feature type="compositionally biased region" description="Basic and acidic residues" evidence="4">
    <location>
        <begin position="414"/>
        <end position="436"/>
    </location>
</feature>
<keyword evidence="1" id="KW-0156">Chromatin regulator</keyword>
<reference evidence="7" key="1">
    <citation type="journal article" date="2020" name="J Insects Food Feed">
        <title>The yellow mealworm (Tenebrio molitor) genome: a resource for the emerging insects as food and feed industry.</title>
        <authorList>
            <person name="Eriksson T."/>
            <person name="Andere A."/>
            <person name="Kelstrup H."/>
            <person name="Emery V."/>
            <person name="Picard C."/>
        </authorList>
    </citation>
    <scope>NUCLEOTIDE SEQUENCE</scope>
    <source>
        <strain evidence="7">Stoneville</strain>
        <tissue evidence="7">Whole head</tissue>
    </source>
</reference>
<keyword evidence="2" id="KW-0238">DNA-binding</keyword>
<evidence type="ECO:0000256" key="2">
    <source>
        <dbReference type="ARBA" id="ARBA00023125"/>
    </source>
</evidence>
<dbReference type="InterPro" id="IPR051232">
    <property type="entry name" value="ARID/SWI1_ChromRemod"/>
</dbReference>
<feature type="compositionally biased region" description="Basic and acidic residues" evidence="4">
    <location>
        <begin position="1385"/>
        <end position="1397"/>
    </location>
</feature>
<dbReference type="Gene3D" id="2.30.30.140">
    <property type="match status" value="3"/>
</dbReference>
<feature type="compositionally biased region" description="Low complexity" evidence="4">
    <location>
        <begin position="700"/>
        <end position="724"/>
    </location>
</feature>
<reference evidence="7" key="2">
    <citation type="submission" date="2021-08" db="EMBL/GenBank/DDBJ databases">
        <authorList>
            <person name="Eriksson T."/>
        </authorList>
    </citation>
    <scope>NUCLEOTIDE SEQUENCE</scope>
    <source>
        <strain evidence="7">Stoneville</strain>
        <tissue evidence="7">Whole head</tissue>
    </source>
</reference>
<feature type="region of interest" description="Disordered" evidence="4">
    <location>
        <begin position="1230"/>
        <end position="1255"/>
    </location>
</feature>
<feature type="compositionally biased region" description="Low complexity" evidence="4">
    <location>
        <begin position="1602"/>
        <end position="1614"/>
    </location>
</feature>
<evidence type="ECO:0000259" key="6">
    <source>
        <dbReference type="SMART" id="SM00333"/>
    </source>
</evidence>
<feature type="compositionally biased region" description="Polar residues" evidence="4">
    <location>
        <begin position="456"/>
        <end position="476"/>
    </location>
</feature>
<evidence type="ECO:0000313" key="8">
    <source>
        <dbReference type="Proteomes" id="UP000719412"/>
    </source>
</evidence>
<dbReference type="InterPro" id="IPR016197">
    <property type="entry name" value="Chromo-like_dom_sf"/>
</dbReference>
<evidence type="ECO:0000256" key="3">
    <source>
        <dbReference type="SAM" id="Coils"/>
    </source>
</evidence>
<feature type="compositionally biased region" description="Basic and acidic residues" evidence="4">
    <location>
        <begin position="499"/>
        <end position="515"/>
    </location>
</feature>
<proteinExistence type="predicted"/>
<evidence type="ECO:0000313" key="7">
    <source>
        <dbReference type="EMBL" id="KAH0814214.1"/>
    </source>
</evidence>
<organism evidence="7 8">
    <name type="scientific">Tenebrio molitor</name>
    <name type="common">Yellow mealworm beetle</name>
    <dbReference type="NCBI Taxonomy" id="7067"/>
    <lineage>
        <taxon>Eukaryota</taxon>
        <taxon>Metazoa</taxon>
        <taxon>Ecdysozoa</taxon>
        <taxon>Arthropoda</taxon>
        <taxon>Hexapoda</taxon>
        <taxon>Insecta</taxon>
        <taxon>Pterygota</taxon>
        <taxon>Neoptera</taxon>
        <taxon>Endopterygota</taxon>
        <taxon>Coleoptera</taxon>
        <taxon>Polyphaga</taxon>
        <taxon>Cucujiformia</taxon>
        <taxon>Tenebrionidae</taxon>
        <taxon>Tenebrio</taxon>
    </lineage>
</organism>
<feature type="compositionally biased region" description="Polar residues" evidence="4">
    <location>
        <begin position="1446"/>
        <end position="1456"/>
    </location>
</feature>
<feature type="domain" description="Chromo" evidence="5">
    <location>
        <begin position="609"/>
        <end position="664"/>
    </location>
</feature>
<feature type="region of interest" description="Disordered" evidence="4">
    <location>
        <begin position="1279"/>
        <end position="1625"/>
    </location>
</feature>
<sequence length="1691" mass="189387">MLAQEISIPVYFATWTSELENILDEVSQNVVPNDMSKSAAEAMFSSVAANGYQFVVSPGTTSIKQDVKVATIQGYLSGYSQEGKIPTIAIIAHYDSFGVAPQADDPPYLSVGTAVSAKYKGAFCEAKVSKVVRIVKCKVTYKMGLGTATVSDEQIKGTLRVGHTVQAKHPDRKEFVEATITKIQDCSQYTVVFDDGDITTLRRSALCLKSGRHFNESETLDQLPLTHPEHFGNPVVGGRRGRRNRQLKEDSSEGEAEEENEPDLEGYSTDIGRVVSVEATDKKRGKDNWFPGLVVIPSAQPTVRINVKDEYLVRSFKDGRYYTVPKKEVSEFNREVGEKVESSVLSEAVHKALKYLDNNELPVHWERNSLFNMQSIDTDSEENYSDSSDDEPNEEKDRSLIRDKDRATPVNSPKPEKDDDIPEKKDDEKSVSEDKTKKKMEFRKEDDKKRKELIENSDTNSSDATDQSESVPSTSKDTGRPRRLDRSKEKKVKPTPIIDKSKPVENIKKEDEEKQMQQTRSKSQVLKLKEMVNNLNQKKDPKLVENASKLVPKQAPKKNDEDKKRGRKKTNSEEKSSVEIITDVASGQTISVGDKLKVFYGPTHEYKVTYEAKVIEIDKDSSGLVYLVHYTGWNTRYDEWIAPTRIAENLSASTKAKRLKQSNVTNSPTTTSKQSSANKAAAAKRGRGTPLASKSTAGEVPRSTTPSSVTSSSSRTKSPATPATRSTSRMTRLDYGRKTRRASAQTDVSNHSESDSEISESESELTRTRSGNKSEDVEIKTYKKKSPKTSTITKSEKTKDKEDTERDTEKDEESDRPKRTRKLKKSPEKSGEESDDDNGSNRPKGRDFDLNQIRSELKGFNKAVKVPSLEASEKEVLSSSDDSNTQISTKAEQAEDNKEIKPPETSPASDDIYEFKEPEPFEFESRAKMVVDDKTCKKRIPRLYEDIEKSPKKKTARSPGKSDKDSPELERKRFRRTPVRKQDDSEDDERREEDPFDKLVESPSFNLKPVEKVPENKAKVSRSPPEEPLSVFRDSVDDYSRDIDISDSESQSQPIFSGNDELFSGTFSKYSPDRNPLDLGFSSKVDDLKKENDDLESIRESITRAIERTPSSDECDNLSDDEDLVITTTTTTYQAKKREVEPPPGLLESNTSDPPSQGSVEVKIEVKEEVARKSPILQISPALQESDSTLLESICAQPLSITAKLEEAKDLNLKTGTKIADSLLQKFSSIKSKSEVSPKPDSDSEQDIKKELDNEVELEDETKLLEVSRMIKPVELKVKPSEAEVKKAVTPTKCEPNSDVKKRRKVISRPYIDESDTNSSDSEQLVIARSDEDSQTNSLDKPDLKESDSNMSTAQIETTDDSQSQEEQRNFNFDAIEKSPSPAPVKEEQPEPENVKEEEPDSQLHSLLLCEETIPRSPAPASEGSSVMEQRPKPKSVLEMPFASAPGNSNNKNMLLTSEHKLVNKPQPPPLVLPLGNRDNREVSTVITPPSTPGSSTSGDHGDLSPNTIENESCKSNDAELDYPRKRRNSSLNKVPLYSEDDSQMTNEPSSGKKSREESVPASCRKRRKSARATDEIPTKRGRKPLNRSRHNSDSDDTSEHSLTGSSTNLGLSTYDRTSKSPRPSKYNFFVEFDPSLNSGQRIAVLQQKLSELRKTYAEVKAELAAVERRRKKIRRREREVTVKNPFHQGV</sequence>
<keyword evidence="3" id="KW-0175">Coiled coil</keyword>
<feature type="compositionally biased region" description="Polar residues" evidence="4">
    <location>
        <begin position="742"/>
        <end position="751"/>
    </location>
</feature>
<feature type="compositionally biased region" description="Basic and acidic residues" evidence="4">
    <location>
        <begin position="892"/>
        <end position="902"/>
    </location>
</feature>
<feature type="compositionally biased region" description="Basic and acidic residues" evidence="4">
    <location>
        <begin position="960"/>
        <end position="971"/>
    </location>
</feature>
<dbReference type="SMART" id="SM00298">
    <property type="entry name" value="CHROMO"/>
    <property type="match status" value="1"/>
</dbReference>
<feature type="compositionally biased region" description="Basic and acidic residues" evidence="4">
    <location>
        <begin position="1009"/>
        <end position="1018"/>
    </location>
</feature>
<feature type="region of interest" description="Disordered" evidence="4">
    <location>
        <begin position="374"/>
        <end position="577"/>
    </location>
</feature>
<feature type="region of interest" description="Disordered" evidence="4">
    <location>
        <begin position="653"/>
        <end position="1035"/>
    </location>
</feature>
<accession>A0A8J6HGC4</accession>
<feature type="compositionally biased region" description="Polar residues" evidence="4">
    <location>
        <begin position="877"/>
        <end position="891"/>
    </location>
</feature>
<feature type="compositionally biased region" description="Basic and acidic residues" evidence="4">
    <location>
        <begin position="1591"/>
        <end position="1600"/>
    </location>
</feature>
<dbReference type="GO" id="GO:0006325">
    <property type="term" value="P:chromatin organization"/>
    <property type="evidence" value="ECO:0007669"/>
    <property type="project" value="UniProtKB-KW"/>
</dbReference>
<feature type="region of interest" description="Disordered" evidence="4">
    <location>
        <begin position="1133"/>
        <end position="1161"/>
    </location>
</feature>
<dbReference type="FunFam" id="2.30.30.140:FF:000009">
    <property type="entry name" value="AT-rich interactive domain-containing protein 4B"/>
    <property type="match status" value="1"/>
</dbReference>
<evidence type="ECO:0000256" key="4">
    <source>
        <dbReference type="SAM" id="MobiDB-lite"/>
    </source>
</evidence>
<feature type="coiled-coil region" evidence="3">
    <location>
        <begin position="1643"/>
        <end position="1677"/>
    </location>
</feature>
<protein>
    <submittedName>
        <fullName evidence="7">Uncharacterized protein</fullName>
    </submittedName>
</protein>
<feature type="compositionally biased region" description="Acidic residues" evidence="4">
    <location>
        <begin position="252"/>
        <end position="264"/>
    </location>
</feature>
<dbReference type="Pfam" id="PF11717">
    <property type="entry name" value="Tudor-knot"/>
    <property type="match status" value="1"/>
</dbReference>
<feature type="compositionally biased region" description="Basic and acidic residues" evidence="4">
    <location>
        <begin position="477"/>
        <end position="488"/>
    </location>
</feature>
<dbReference type="EMBL" id="JABDTM020024520">
    <property type="protein sequence ID" value="KAH0814214.1"/>
    <property type="molecule type" value="Genomic_DNA"/>
</dbReference>
<dbReference type="CDD" id="cd20389">
    <property type="entry name" value="Tudor_ARID4_rpt1"/>
    <property type="match status" value="1"/>
</dbReference>
<dbReference type="SUPFAM" id="SSF54160">
    <property type="entry name" value="Chromo domain-like"/>
    <property type="match status" value="1"/>
</dbReference>
<dbReference type="PANTHER" id="PTHR13964:SF27">
    <property type="entry name" value="HAT-TRICK, ISOFORM D"/>
    <property type="match status" value="1"/>
</dbReference>
<feature type="compositionally biased region" description="Basic and acidic residues" evidence="4">
    <location>
        <begin position="794"/>
        <end position="817"/>
    </location>
</feature>
<dbReference type="GO" id="GO:0005634">
    <property type="term" value="C:nucleus"/>
    <property type="evidence" value="ECO:0007669"/>
    <property type="project" value="TreeGrafter"/>
</dbReference>
<dbReference type="InterPro" id="IPR025995">
    <property type="entry name" value="Tudor-knot"/>
</dbReference>
<dbReference type="PANTHER" id="PTHR13964">
    <property type="entry name" value="RBP-RELATED"/>
    <property type="match status" value="1"/>
</dbReference>
<feature type="compositionally biased region" description="Polar residues" evidence="4">
    <location>
        <begin position="1148"/>
        <end position="1159"/>
    </location>
</feature>
<dbReference type="GO" id="GO:0000976">
    <property type="term" value="F:transcription cis-regulatory region binding"/>
    <property type="evidence" value="ECO:0007669"/>
    <property type="project" value="TreeGrafter"/>
</dbReference>
<gene>
    <name evidence="7" type="ORF">GEV33_008578</name>
</gene>
<keyword evidence="8" id="KW-1185">Reference proteome</keyword>
<feature type="compositionally biased region" description="Basic and acidic residues" evidence="4">
    <location>
        <begin position="844"/>
        <end position="859"/>
    </location>
</feature>
<dbReference type="InterPro" id="IPR012603">
    <property type="entry name" value="ARID4A/B_PWWP"/>
</dbReference>
<name>A0A8J6HGC4_TENMO</name>
<feature type="compositionally biased region" description="Basic residues" evidence="4">
    <location>
        <begin position="1580"/>
        <end position="1590"/>
    </location>
</feature>
<feature type="compositionally biased region" description="Basic and acidic residues" evidence="4">
    <location>
        <begin position="442"/>
        <end position="454"/>
    </location>
</feature>
<dbReference type="Pfam" id="PF08169">
    <property type="entry name" value="RBB1NT"/>
    <property type="match status" value="1"/>
</dbReference>